<reference evidence="3" key="1">
    <citation type="submission" date="2017-09" db="EMBL/GenBank/DDBJ databases">
        <title>Depth-based differentiation of microbial function through sediment-hosted aquifers and enrichment of novel symbionts in the deep terrestrial subsurface.</title>
        <authorList>
            <person name="Probst A.J."/>
            <person name="Ladd B."/>
            <person name="Jarett J.K."/>
            <person name="Geller-Mcgrath D.E."/>
            <person name="Sieber C.M.K."/>
            <person name="Emerson J.B."/>
            <person name="Anantharaman K."/>
            <person name="Thomas B.C."/>
            <person name="Malmstrom R."/>
            <person name="Stieglmeier M."/>
            <person name="Klingl A."/>
            <person name="Woyke T."/>
            <person name="Ryan C.M."/>
            <person name="Banfield J.F."/>
        </authorList>
    </citation>
    <scope>NUCLEOTIDE SEQUENCE [LARGE SCALE GENOMIC DNA]</scope>
</reference>
<dbReference type="AlphaFoldDB" id="A0A2H0VA51"/>
<feature type="transmembrane region" description="Helical" evidence="1">
    <location>
        <begin position="65"/>
        <end position="85"/>
    </location>
</feature>
<sequence length="87" mass="9298">MTDYLNDISYNQLADEALKVGDTGRQSILVTKGLLDLKDSVNNLTGEIKIYSVSSSTSASAMTKLTYAIAFFAGIQAIGVIVSLFKS</sequence>
<dbReference type="EMBL" id="PFAK01000062">
    <property type="protein sequence ID" value="PIR95941.1"/>
    <property type="molecule type" value="Genomic_DNA"/>
</dbReference>
<gene>
    <name evidence="2" type="ORF">COT92_03750</name>
</gene>
<accession>A0A2H0VA51</accession>
<comment type="caution">
    <text evidence="2">The sequence shown here is derived from an EMBL/GenBank/DDBJ whole genome shotgun (WGS) entry which is preliminary data.</text>
</comment>
<keyword evidence="1" id="KW-0472">Membrane</keyword>
<dbReference type="Proteomes" id="UP000230922">
    <property type="component" value="Unassembled WGS sequence"/>
</dbReference>
<proteinExistence type="predicted"/>
<keyword evidence="1" id="KW-0812">Transmembrane</keyword>
<name>A0A2H0VA51_9BACT</name>
<evidence type="ECO:0000313" key="2">
    <source>
        <dbReference type="EMBL" id="PIR95941.1"/>
    </source>
</evidence>
<evidence type="ECO:0000256" key="1">
    <source>
        <dbReference type="SAM" id="Phobius"/>
    </source>
</evidence>
<organism evidence="2 3">
    <name type="scientific">Candidatus Doudnabacteria bacterium CG10_big_fil_rev_8_21_14_0_10_42_18</name>
    <dbReference type="NCBI Taxonomy" id="1974552"/>
    <lineage>
        <taxon>Bacteria</taxon>
        <taxon>Candidatus Doudnaibacteriota</taxon>
    </lineage>
</organism>
<keyword evidence="1" id="KW-1133">Transmembrane helix</keyword>
<evidence type="ECO:0000313" key="3">
    <source>
        <dbReference type="Proteomes" id="UP000230922"/>
    </source>
</evidence>
<protein>
    <submittedName>
        <fullName evidence="2">Uncharacterized protein</fullName>
    </submittedName>
</protein>